<dbReference type="InterPro" id="IPR012337">
    <property type="entry name" value="RNaseH-like_sf"/>
</dbReference>
<reference evidence="2" key="1">
    <citation type="submission" date="2023-05" db="EMBL/GenBank/DDBJ databases">
        <title>Genome and transcriptome analyses reveal genes involved in the formation of fine ridges on petal epidermal cells in Hibiscus trionum.</title>
        <authorList>
            <person name="Koshimizu S."/>
            <person name="Masuda S."/>
            <person name="Ishii T."/>
            <person name="Shirasu K."/>
            <person name="Hoshino A."/>
            <person name="Arita M."/>
        </authorList>
    </citation>
    <scope>NUCLEOTIDE SEQUENCE</scope>
    <source>
        <strain evidence="2">Hamamatsu line</strain>
    </source>
</reference>
<protein>
    <recommendedName>
        <fullName evidence="1">Integrase catalytic domain-containing protein</fullName>
    </recommendedName>
</protein>
<dbReference type="GO" id="GO:0003676">
    <property type="term" value="F:nucleic acid binding"/>
    <property type="evidence" value="ECO:0007669"/>
    <property type="project" value="InterPro"/>
</dbReference>
<name>A0A9W7JHX6_HIBTR</name>
<dbReference type="GO" id="GO:0015074">
    <property type="term" value="P:DNA integration"/>
    <property type="evidence" value="ECO:0007669"/>
    <property type="project" value="InterPro"/>
</dbReference>
<dbReference type="InterPro" id="IPR036397">
    <property type="entry name" value="RNaseH_sf"/>
</dbReference>
<dbReference type="InterPro" id="IPR001584">
    <property type="entry name" value="Integrase_cat-core"/>
</dbReference>
<comment type="caution">
    <text evidence="2">The sequence shown here is derived from an EMBL/GenBank/DDBJ whole genome shotgun (WGS) entry which is preliminary data.</text>
</comment>
<evidence type="ECO:0000313" key="2">
    <source>
        <dbReference type="EMBL" id="GMJ14825.1"/>
    </source>
</evidence>
<feature type="domain" description="Integrase catalytic" evidence="1">
    <location>
        <begin position="34"/>
        <end position="155"/>
    </location>
</feature>
<evidence type="ECO:0000313" key="3">
    <source>
        <dbReference type="Proteomes" id="UP001165190"/>
    </source>
</evidence>
<dbReference type="PANTHER" id="PTHR35046">
    <property type="entry name" value="ZINC KNUCKLE (CCHC-TYPE) FAMILY PROTEIN"/>
    <property type="match status" value="1"/>
</dbReference>
<dbReference type="SUPFAM" id="SSF53098">
    <property type="entry name" value="Ribonuclease H-like"/>
    <property type="match status" value="1"/>
</dbReference>
<dbReference type="AlphaFoldDB" id="A0A9W7JHX6"/>
<sequence length="155" mass="18259">MRQDIMDYTKTCLICQQDKVDRQKTARLLEPLSVPERPLESISLDFIMSLPKVRDLGAVFVVVDRFSKHAMFIPAPKYCSVEETTRSVFKHVVKYWGVPQDIVSDRDGRFTGKFWRELFRLLWSKLNLSSSYHPQTDGQIERFNGLLEEYLRHFV</sequence>
<gene>
    <name evidence="2" type="ORF">HRI_005151700</name>
</gene>
<keyword evidence="3" id="KW-1185">Reference proteome</keyword>
<evidence type="ECO:0000259" key="1">
    <source>
        <dbReference type="PROSITE" id="PS50994"/>
    </source>
</evidence>
<dbReference type="Gene3D" id="3.30.420.10">
    <property type="entry name" value="Ribonuclease H-like superfamily/Ribonuclease H"/>
    <property type="match status" value="1"/>
</dbReference>
<proteinExistence type="predicted"/>
<dbReference type="Proteomes" id="UP001165190">
    <property type="component" value="Unassembled WGS sequence"/>
</dbReference>
<dbReference type="PROSITE" id="PS50994">
    <property type="entry name" value="INTEGRASE"/>
    <property type="match status" value="1"/>
</dbReference>
<dbReference type="EMBL" id="BSYR01000074">
    <property type="protein sequence ID" value="GMJ14825.1"/>
    <property type="molecule type" value="Genomic_DNA"/>
</dbReference>
<organism evidence="2 3">
    <name type="scientific">Hibiscus trionum</name>
    <name type="common">Flower of an hour</name>
    <dbReference type="NCBI Taxonomy" id="183268"/>
    <lineage>
        <taxon>Eukaryota</taxon>
        <taxon>Viridiplantae</taxon>
        <taxon>Streptophyta</taxon>
        <taxon>Embryophyta</taxon>
        <taxon>Tracheophyta</taxon>
        <taxon>Spermatophyta</taxon>
        <taxon>Magnoliopsida</taxon>
        <taxon>eudicotyledons</taxon>
        <taxon>Gunneridae</taxon>
        <taxon>Pentapetalae</taxon>
        <taxon>rosids</taxon>
        <taxon>malvids</taxon>
        <taxon>Malvales</taxon>
        <taxon>Malvaceae</taxon>
        <taxon>Malvoideae</taxon>
        <taxon>Hibiscus</taxon>
    </lineage>
</organism>
<dbReference type="OrthoDB" id="166633at2759"/>
<dbReference type="PANTHER" id="PTHR35046:SF18">
    <property type="entry name" value="RNA-DIRECTED DNA POLYMERASE"/>
    <property type="match status" value="1"/>
</dbReference>
<accession>A0A9W7JHX6</accession>